<dbReference type="SUPFAM" id="SSF56801">
    <property type="entry name" value="Acetyl-CoA synthetase-like"/>
    <property type="match status" value="1"/>
</dbReference>
<organism evidence="5 6">
    <name type="scientific">Tistrella bauzanensis</name>
    <dbReference type="NCBI Taxonomy" id="657419"/>
    <lineage>
        <taxon>Bacteria</taxon>
        <taxon>Pseudomonadati</taxon>
        <taxon>Pseudomonadota</taxon>
        <taxon>Alphaproteobacteria</taxon>
        <taxon>Geminicoccales</taxon>
        <taxon>Geminicoccaceae</taxon>
        <taxon>Tistrella</taxon>
    </lineage>
</organism>
<evidence type="ECO:0000256" key="1">
    <source>
        <dbReference type="ARBA" id="ARBA00006432"/>
    </source>
</evidence>
<dbReference type="RefSeq" id="WP_188575247.1">
    <property type="nucleotide sequence ID" value="NZ_BMDZ01000006.1"/>
</dbReference>
<dbReference type="PROSITE" id="PS00455">
    <property type="entry name" value="AMP_BINDING"/>
    <property type="match status" value="1"/>
</dbReference>
<comment type="similarity">
    <text evidence="1">Belongs to the ATP-dependent AMP-binding enzyme family.</text>
</comment>
<dbReference type="InterPro" id="IPR025110">
    <property type="entry name" value="AMP-bd_C"/>
</dbReference>
<reference evidence="6" key="1">
    <citation type="journal article" date="2019" name="Int. J. Syst. Evol. Microbiol.">
        <title>The Global Catalogue of Microorganisms (GCM) 10K type strain sequencing project: providing services to taxonomists for standard genome sequencing and annotation.</title>
        <authorList>
            <consortium name="The Broad Institute Genomics Platform"/>
            <consortium name="The Broad Institute Genome Sequencing Center for Infectious Disease"/>
            <person name="Wu L."/>
            <person name="Ma J."/>
        </authorList>
    </citation>
    <scope>NUCLEOTIDE SEQUENCE [LARGE SCALE GENOMIC DNA]</scope>
    <source>
        <strain evidence="6">CGMCC 1.10188</strain>
    </source>
</reference>
<dbReference type="EMBL" id="BMDZ01000006">
    <property type="protein sequence ID" value="GGB29453.1"/>
    <property type="molecule type" value="Genomic_DNA"/>
</dbReference>
<feature type="domain" description="AMP-dependent synthetase/ligase" evidence="3">
    <location>
        <begin position="137"/>
        <end position="290"/>
    </location>
</feature>
<name>A0ABQ1IAF7_9PROT</name>
<evidence type="ECO:0000313" key="6">
    <source>
        <dbReference type="Proteomes" id="UP000603352"/>
    </source>
</evidence>
<dbReference type="InterPro" id="IPR000873">
    <property type="entry name" value="AMP-dep_synth/lig_dom"/>
</dbReference>
<dbReference type="InterPro" id="IPR020845">
    <property type="entry name" value="AMP-binding_CS"/>
</dbReference>
<proteinExistence type="inferred from homology"/>
<keyword evidence="6" id="KW-1185">Reference proteome</keyword>
<dbReference type="CDD" id="cd04433">
    <property type="entry name" value="AFD_class_I"/>
    <property type="match status" value="1"/>
</dbReference>
<keyword evidence="2" id="KW-0436">Ligase</keyword>
<evidence type="ECO:0000313" key="5">
    <source>
        <dbReference type="EMBL" id="GGB29453.1"/>
    </source>
</evidence>
<comment type="caution">
    <text evidence="5">The sequence shown here is derived from an EMBL/GenBank/DDBJ whole genome shotgun (WGS) entry which is preliminary data.</text>
</comment>
<evidence type="ECO:0000259" key="3">
    <source>
        <dbReference type="Pfam" id="PF00501"/>
    </source>
</evidence>
<dbReference type="InterPro" id="IPR042099">
    <property type="entry name" value="ANL_N_sf"/>
</dbReference>
<dbReference type="Pfam" id="PF13193">
    <property type="entry name" value="AMP-binding_C"/>
    <property type="match status" value="1"/>
</dbReference>
<dbReference type="PANTHER" id="PTHR24096:SF149">
    <property type="entry name" value="AMP-BINDING DOMAIN-CONTAINING PROTEIN-RELATED"/>
    <property type="match status" value="1"/>
</dbReference>
<evidence type="ECO:0000256" key="2">
    <source>
        <dbReference type="ARBA" id="ARBA00022598"/>
    </source>
</evidence>
<gene>
    <name evidence="5" type="ORF">GCM10011505_08490</name>
</gene>
<sequence>MTDAADRFLDRLRALGPRVALIDAATGIETSFADLADAADQARHKLAAAGIGPGAVAKLDGEAAAGTLALLLALQSLGAVTALDTSTVAAERADKAALAGAGWRLAPEDRHQPQALPPSGEAPAPLVAALAASGRAGLILFSSGTTGRPKAMLHDLDRLTDSYIAGDPRAKSVRLLLFLMFDHIGGINTIFASLAQGTTLVLPAARTPDGVAAAIAAHRVGVLPASPTFLNLMLMSGVAARHDLSCLRMITYGTEPMPDGLLALLRGRLPRARLLQTFGTSETGIVSTVSKASDSLLMRFDDDAVEHRVVDGELWLRSRRRILGYLNHSMEAFTDDGWFRTGDLVEEAGDGFLKVKGRAKEIINVGGEKVFPAEVEGVLMASGLVADCKVFGQPNAITGQSVWAEVVPAGNDGGPDLVKAVKAHARSRLDAFKVPVRVKVVTDIPYSARFKKLIAREAS</sequence>
<protein>
    <submittedName>
        <fullName evidence="5">AMP-dependent synthetase</fullName>
    </submittedName>
</protein>
<dbReference type="PANTHER" id="PTHR24096">
    <property type="entry name" value="LONG-CHAIN-FATTY-ACID--COA LIGASE"/>
    <property type="match status" value="1"/>
</dbReference>
<dbReference type="Gene3D" id="3.30.300.30">
    <property type="match status" value="1"/>
</dbReference>
<accession>A0ABQ1IAF7</accession>
<dbReference type="Proteomes" id="UP000603352">
    <property type="component" value="Unassembled WGS sequence"/>
</dbReference>
<feature type="domain" description="AMP-binding enzyme C-terminal" evidence="4">
    <location>
        <begin position="374"/>
        <end position="451"/>
    </location>
</feature>
<evidence type="ECO:0000259" key="4">
    <source>
        <dbReference type="Pfam" id="PF13193"/>
    </source>
</evidence>
<dbReference type="InterPro" id="IPR045851">
    <property type="entry name" value="AMP-bd_C_sf"/>
</dbReference>
<dbReference type="Gene3D" id="3.40.50.12780">
    <property type="entry name" value="N-terminal domain of ligase-like"/>
    <property type="match status" value="1"/>
</dbReference>
<dbReference type="Pfam" id="PF00501">
    <property type="entry name" value="AMP-binding"/>
    <property type="match status" value="1"/>
</dbReference>